<sequence length="391" mass="44740">TWNKYKSRLPPSYFEEHLFQTADFLLDSKFRALQGECQCIFYLEKERGALPDQSGVQKLLSILGFVRILMQAVLPDESLCWILYNGTFSSLHMYNICRFLMSAGHASQVLEYLLWACTCLETSVPLLTASFLPWRATLYCAVCECYFHDCASVQAEVFARRALGKISELAKLEEMTGSQVSSETQQAYKEATVKLAVMVFKRSVYEPRRKPKGLFRPKQKSNLKELQLTPWPRTPTERILMEMFEGNAARFLAVLEALQDSSVRPLQTGLPEEFEVQDVVLELISAGTSLLSGTLFHPVCLRKSKIAVDAAVKFVKQLFRYEQWSTFSSLSTALIYFFLYCSQNMEGRAFRKYELELRILEAVERLMSTQRVKFIMKDAAFDGQAGTNHII</sequence>
<proteinExistence type="predicted"/>
<dbReference type="Proteomes" id="UP000472262">
    <property type="component" value="Unassembled WGS sequence"/>
</dbReference>
<evidence type="ECO:0008006" key="3">
    <source>
        <dbReference type="Google" id="ProtNLM"/>
    </source>
</evidence>
<dbReference type="InterPro" id="IPR027912">
    <property type="entry name" value="CFAP54"/>
</dbReference>
<keyword evidence="2" id="KW-1185">Reference proteome</keyword>
<name>A0A672QJ46_SINGR</name>
<dbReference type="Pfam" id="PF14858">
    <property type="entry name" value="CFAP54_N"/>
    <property type="match status" value="1"/>
</dbReference>
<dbReference type="PANTHER" id="PTHR33487:SF1">
    <property type="entry name" value="CILIA- AND FLAGELLA-ASSOCIATED PROTEIN 54"/>
    <property type="match status" value="1"/>
</dbReference>
<dbReference type="Ensembl" id="ENSSGRT00000080811.1">
    <property type="protein sequence ID" value="ENSSGRP00000075903.1"/>
    <property type="gene ID" value="ENSSGRG00000038508.1"/>
</dbReference>
<protein>
    <recommendedName>
        <fullName evidence="3">Cilia and flagella associated protein 54</fullName>
    </recommendedName>
</protein>
<dbReference type="InParanoid" id="A0A672QJ46"/>
<accession>A0A672QJ46</accession>
<reference evidence="1" key="2">
    <citation type="submission" date="2025-09" db="UniProtKB">
        <authorList>
            <consortium name="Ensembl"/>
        </authorList>
    </citation>
    <scope>IDENTIFICATION</scope>
</reference>
<dbReference type="OMA" id="XEYKLAL"/>
<organism evidence="1 2">
    <name type="scientific">Sinocyclocheilus grahami</name>
    <name type="common">Dianchi golden-line fish</name>
    <name type="synonym">Barbus grahami</name>
    <dbReference type="NCBI Taxonomy" id="75366"/>
    <lineage>
        <taxon>Eukaryota</taxon>
        <taxon>Metazoa</taxon>
        <taxon>Chordata</taxon>
        <taxon>Craniata</taxon>
        <taxon>Vertebrata</taxon>
        <taxon>Euteleostomi</taxon>
        <taxon>Actinopterygii</taxon>
        <taxon>Neopterygii</taxon>
        <taxon>Teleostei</taxon>
        <taxon>Ostariophysi</taxon>
        <taxon>Cypriniformes</taxon>
        <taxon>Cyprinidae</taxon>
        <taxon>Cyprininae</taxon>
        <taxon>Sinocyclocheilus</taxon>
    </lineage>
</organism>
<reference evidence="1" key="1">
    <citation type="submission" date="2025-08" db="UniProtKB">
        <authorList>
            <consortium name="Ensembl"/>
        </authorList>
    </citation>
    <scope>IDENTIFICATION</scope>
</reference>
<evidence type="ECO:0000313" key="2">
    <source>
        <dbReference type="Proteomes" id="UP000472262"/>
    </source>
</evidence>
<dbReference type="GO" id="GO:0060271">
    <property type="term" value="P:cilium assembly"/>
    <property type="evidence" value="ECO:0007669"/>
    <property type="project" value="TreeGrafter"/>
</dbReference>
<dbReference type="PANTHER" id="PTHR33487">
    <property type="entry name" value="CILIA- AND FLAGELLA-ASSOCIATED PROTEIN 54"/>
    <property type="match status" value="1"/>
</dbReference>
<evidence type="ECO:0000313" key="1">
    <source>
        <dbReference type="Ensembl" id="ENSSGRP00000075903.1"/>
    </source>
</evidence>
<dbReference type="AlphaFoldDB" id="A0A672QJ46"/>